<sequence>MYTMITKLIQVEKMQYEHEGEQIDFDRYVFERQTPMSNQDWSIVVNFRTGKITGDAVRYGSWDDLTEEECLECLSTLKPDQITRDFSHMLPGGAN</sequence>
<evidence type="ECO:0000313" key="1">
    <source>
        <dbReference type="EMBL" id="ALA13103.1"/>
    </source>
</evidence>
<dbReference type="GeneID" id="26633309"/>
<keyword evidence="2" id="KW-1185">Reference proteome</keyword>
<name>A0A0K2D048_9CAUD</name>
<evidence type="ECO:0000313" key="2">
    <source>
        <dbReference type="Proteomes" id="UP000204602"/>
    </source>
</evidence>
<gene>
    <name evidence="1" type="ORF">TSARBOMBA_259</name>
</gene>
<dbReference type="Proteomes" id="UP000204602">
    <property type="component" value="Segment"/>
</dbReference>
<protein>
    <submittedName>
        <fullName evidence="1">Uncharacterized protein</fullName>
    </submittedName>
</protein>
<dbReference type="RefSeq" id="YP_009207074.1">
    <property type="nucleotide sequence ID" value="NC_028890.1"/>
</dbReference>
<dbReference type="KEGG" id="vg:26633309"/>
<reference evidence="1 2" key="1">
    <citation type="journal article" date="2015" name="Genome Announc.">
        <title>Complete Genome Sequence of Bacillus cereus Group Phage TsarBomba.</title>
        <authorList>
            <person name="Erill I."/>
            <person name="Caruso S.M."/>
        </authorList>
    </citation>
    <scope>NUCLEOTIDE SEQUENCE [LARGE SCALE GENOMIC DNA]</scope>
</reference>
<proteinExistence type="predicted"/>
<accession>A0A0K2D048</accession>
<organism evidence="1 2">
    <name type="scientific">Bacillus phage TsarBomba</name>
    <dbReference type="NCBI Taxonomy" id="1690456"/>
    <lineage>
        <taxon>Viruses</taxon>
        <taxon>Duplodnaviria</taxon>
        <taxon>Heunggongvirae</taxon>
        <taxon>Uroviricota</taxon>
        <taxon>Caudoviricetes</taxon>
        <taxon>Herelleviridae</taxon>
        <taxon>Bastillevirinae</taxon>
        <taxon>Tsarbombavirus</taxon>
        <taxon>Tsarbombavirus tsarbomba</taxon>
    </lineage>
</organism>
<dbReference type="EMBL" id="KT224359">
    <property type="protein sequence ID" value="ALA13103.1"/>
    <property type="molecule type" value="Genomic_DNA"/>
</dbReference>